<name>X1S1T7_9ZZZZ</name>
<dbReference type="EMBL" id="BARW01010075">
    <property type="protein sequence ID" value="GAI86972.1"/>
    <property type="molecule type" value="Genomic_DNA"/>
</dbReference>
<evidence type="ECO:0000313" key="3">
    <source>
        <dbReference type="EMBL" id="GAI86972.1"/>
    </source>
</evidence>
<feature type="transmembrane region" description="Helical" evidence="1">
    <location>
        <begin position="15"/>
        <end position="35"/>
    </location>
</feature>
<keyword evidence="1" id="KW-0812">Transmembrane</keyword>
<dbReference type="InterPro" id="IPR000620">
    <property type="entry name" value="EamA_dom"/>
</dbReference>
<evidence type="ECO:0000256" key="1">
    <source>
        <dbReference type="SAM" id="Phobius"/>
    </source>
</evidence>
<keyword evidence="1" id="KW-1133">Transmembrane helix</keyword>
<keyword evidence="1" id="KW-0472">Membrane</keyword>
<feature type="transmembrane region" description="Helical" evidence="1">
    <location>
        <begin position="101"/>
        <end position="118"/>
    </location>
</feature>
<protein>
    <recommendedName>
        <fullName evidence="2">EamA domain-containing protein</fullName>
    </recommendedName>
</protein>
<feature type="transmembrane region" description="Helical" evidence="1">
    <location>
        <begin position="47"/>
        <end position="64"/>
    </location>
</feature>
<reference evidence="3" key="1">
    <citation type="journal article" date="2014" name="Front. Microbiol.">
        <title>High frequency of phylogenetically diverse reductive dehalogenase-homologous genes in deep subseafloor sedimentary metagenomes.</title>
        <authorList>
            <person name="Kawai M."/>
            <person name="Futagami T."/>
            <person name="Toyoda A."/>
            <person name="Takaki Y."/>
            <person name="Nishi S."/>
            <person name="Hori S."/>
            <person name="Arai W."/>
            <person name="Tsubouchi T."/>
            <person name="Morono Y."/>
            <person name="Uchiyama I."/>
            <person name="Ito T."/>
            <person name="Fujiyama A."/>
            <person name="Inagaki F."/>
            <person name="Takami H."/>
        </authorList>
    </citation>
    <scope>NUCLEOTIDE SEQUENCE</scope>
    <source>
        <strain evidence="3">Expedition CK06-06</strain>
    </source>
</reference>
<evidence type="ECO:0000259" key="2">
    <source>
        <dbReference type="Pfam" id="PF00892"/>
    </source>
</evidence>
<feature type="non-terminal residue" evidence="3">
    <location>
        <position position="1"/>
    </location>
</feature>
<sequence length="124" mass="14141">AHVTVRHLRITDHNLVIINYFAYISGLISLPILLFQRSFIVPNLFDFFILILLGLFALVTQFTLTKAYQLAPANLVSLYTYSQIIFASVFGLLFFKEIPDLLSISGASFIIISGYLNYRFKINN</sequence>
<proteinExistence type="predicted"/>
<dbReference type="AlphaFoldDB" id="X1S1T7"/>
<dbReference type="Pfam" id="PF00892">
    <property type="entry name" value="EamA"/>
    <property type="match status" value="1"/>
</dbReference>
<dbReference type="GO" id="GO:0016020">
    <property type="term" value="C:membrane"/>
    <property type="evidence" value="ECO:0007669"/>
    <property type="project" value="InterPro"/>
</dbReference>
<gene>
    <name evidence="3" type="ORF">S12H4_20004</name>
</gene>
<dbReference type="InterPro" id="IPR037185">
    <property type="entry name" value="EmrE-like"/>
</dbReference>
<dbReference type="SUPFAM" id="SSF103481">
    <property type="entry name" value="Multidrug resistance efflux transporter EmrE"/>
    <property type="match status" value="1"/>
</dbReference>
<comment type="caution">
    <text evidence="3">The sequence shown here is derived from an EMBL/GenBank/DDBJ whole genome shotgun (WGS) entry which is preliminary data.</text>
</comment>
<feature type="domain" description="EamA" evidence="2">
    <location>
        <begin position="13"/>
        <end position="117"/>
    </location>
</feature>
<organism evidence="3">
    <name type="scientific">marine sediment metagenome</name>
    <dbReference type="NCBI Taxonomy" id="412755"/>
    <lineage>
        <taxon>unclassified sequences</taxon>
        <taxon>metagenomes</taxon>
        <taxon>ecological metagenomes</taxon>
    </lineage>
</organism>
<feature type="transmembrane region" description="Helical" evidence="1">
    <location>
        <begin position="76"/>
        <end position="95"/>
    </location>
</feature>
<accession>X1S1T7</accession>